<keyword evidence="1" id="KW-1133">Transmembrane helix</keyword>
<feature type="transmembrane region" description="Helical" evidence="1">
    <location>
        <begin position="12"/>
        <end position="31"/>
    </location>
</feature>
<keyword evidence="1" id="KW-0472">Membrane</keyword>
<name>A0A8E4CZM3_9VIRU</name>
<evidence type="ECO:0000313" key="2">
    <source>
        <dbReference type="EMBL" id="QKS69552.1"/>
    </source>
</evidence>
<evidence type="ECO:0000256" key="1">
    <source>
        <dbReference type="SAM" id="Phobius"/>
    </source>
</evidence>
<keyword evidence="1" id="KW-0812">Transmembrane</keyword>
<protein>
    <submittedName>
        <fullName evidence="2">Second triple gene block protein</fullName>
    </submittedName>
</protein>
<dbReference type="InterPro" id="IPR001896">
    <property type="entry name" value="Plant_vir_prot"/>
</dbReference>
<sequence>MSKAVVGQRPNKYWPIAIVVCFVAFFFYLGFSHQKHDTTSGDQSHKFTNGGSIKDGNKKVVFNPNSNHAYNRGADDRTPSWLLLSVVFAIYVYLCYQFGVKGACGSDCVGNCVKGRSCFSDLLGDSR</sequence>
<dbReference type="EMBL" id="MN630190">
    <property type="protein sequence ID" value="QKS69552.1"/>
    <property type="molecule type" value="Genomic_RNA"/>
</dbReference>
<reference evidence="2" key="1">
    <citation type="submission" date="2019-10" db="EMBL/GenBank/DDBJ databases">
        <title>The miscellaneous mycovirome associated to the plant pathogenic fungus Erysiphe necator.</title>
        <authorList>
            <person name="Rodriguez-Romero J."/>
            <person name="Chiapello M."/>
            <person name="Cordoba L."/>
            <person name="Turina M."/>
            <person name="Ayllon M.A."/>
        </authorList>
    </citation>
    <scope>NUCLEOTIDE SEQUENCE</scope>
    <source>
        <strain evidence="2">PMS8_DN40140</strain>
    </source>
</reference>
<dbReference type="Pfam" id="PF01307">
    <property type="entry name" value="Plant_vir_prot"/>
    <property type="match status" value="1"/>
</dbReference>
<organism evidence="2">
    <name type="scientific">Erysiphe necator associated gora-like virus 1</name>
    <dbReference type="NCBI Taxonomy" id="2744812"/>
    <lineage>
        <taxon>Viruses</taxon>
        <taxon>Riboviria</taxon>
        <taxon>Orthornavirae</taxon>
        <taxon>Kitrinoviricota</taxon>
        <taxon>Alsuviricetes</taxon>
        <taxon>Martellivirales</taxon>
        <taxon>Virgaviridae</taxon>
        <taxon>Goravirus</taxon>
    </lineage>
</organism>
<accession>A0A8E4CZM3</accession>
<feature type="transmembrane region" description="Helical" evidence="1">
    <location>
        <begin position="81"/>
        <end position="99"/>
    </location>
</feature>
<proteinExistence type="predicted"/>